<evidence type="ECO:0000256" key="7">
    <source>
        <dbReference type="ARBA" id="ARBA00023163"/>
    </source>
</evidence>
<feature type="compositionally biased region" description="Low complexity" evidence="10">
    <location>
        <begin position="421"/>
        <end position="445"/>
    </location>
</feature>
<keyword evidence="12" id="KW-1185">Reference proteome</keyword>
<dbReference type="Pfam" id="PF08214">
    <property type="entry name" value="HAT_KAT11"/>
    <property type="match status" value="1"/>
</dbReference>
<proteinExistence type="predicted"/>
<dbReference type="PANTHER" id="PTHR31571:SF2">
    <property type="entry name" value="HISTONE ACETYLTRANSFERASE RTT109"/>
    <property type="match status" value="1"/>
</dbReference>
<evidence type="ECO:0000313" key="11">
    <source>
        <dbReference type="EMBL" id="KAL1644385.1"/>
    </source>
</evidence>
<keyword evidence="5" id="KW-0007">Acetylation</keyword>
<dbReference type="InterPro" id="IPR051236">
    <property type="entry name" value="HAT_RTT109-like"/>
</dbReference>
<feature type="region of interest" description="Disordered" evidence="10">
    <location>
        <begin position="233"/>
        <end position="301"/>
    </location>
</feature>
<feature type="compositionally biased region" description="Basic and acidic residues" evidence="10">
    <location>
        <begin position="268"/>
        <end position="278"/>
    </location>
</feature>
<name>A0ABR3TTY2_9PEZI</name>
<evidence type="ECO:0000256" key="8">
    <source>
        <dbReference type="ARBA" id="ARBA00023242"/>
    </source>
</evidence>
<keyword evidence="8" id="KW-0539">Nucleus</keyword>
<keyword evidence="7" id="KW-0804">Transcription</keyword>
<keyword evidence="6" id="KW-0805">Transcription regulation</keyword>
<gene>
    <name evidence="11" type="ORF">SLS58_004299</name>
</gene>
<evidence type="ECO:0000256" key="10">
    <source>
        <dbReference type="SAM" id="MobiDB-lite"/>
    </source>
</evidence>
<feature type="region of interest" description="Disordered" evidence="10">
    <location>
        <begin position="342"/>
        <end position="361"/>
    </location>
</feature>
<keyword evidence="4" id="KW-0227">DNA damage</keyword>
<evidence type="ECO:0000313" key="12">
    <source>
        <dbReference type="Proteomes" id="UP001521184"/>
    </source>
</evidence>
<organism evidence="11 12">
    <name type="scientific">Diplodia intermedia</name>
    <dbReference type="NCBI Taxonomy" id="856260"/>
    <lineage>
        <taxon>Eukaryota</taxon>
        <taxon>Fungi</taxon>
        <taxon>Dikarya</taxon>
        <taxon>Ascomycota</taxon>
        <taxon>Pezizomycotina</taxon>
        <taxon>Dothideomycetes</taxon>
        <taxon>Dothideomycetes incertae sedis</taxon>
        <taxon>Botryosphaeriales</taxon>
        <taxon>Botryosphaeriaceae</taxon>
        <taxon>Diplodia</taxon>
    </lineage>
</organism>
<evidence type="ECO:0000256" key="6">
    <source>
        <dbReference type="ARBA" id="ARBA00023015"/>
    </source>
</evidence>
<keyword evidence="3" id="KW-0808">Transferase</keyword>
<comment type="subcellular location">
    <subcellularLocation>
        <location evidence="1">Nucleus</location>
    </subcellularLocation>
</comment>
<evidence type="ECO:0000256" key="3">
    <source>
        <dbReference type="ARBA" id="ARBA00022679"/>
    </source>
</evidence>
<dbReference type="InterPro" id="IPR016849">
    <property type="entry name" value="Rtt109"/>
</dbReference>
<evidence type="ECO:0000256" key="2">
    <source>
        <dbReference type="ARBA" id="ARBA00013184"/>
    </source>
</evidence>
<dbReference type="SMART" id="SM01250">
    <property type="entry name" value="KAT11"/>
    <property type="match status" value="1"/>
</dbReference>
<comment type="catalytic activity">
    <reaction evidence="9">
        <text>L-lysyl-[histone] + acetyl-CoA = N(6)-acetyl-L-lysyl-[histone] + CoA + H(+)</text>
        <dbReference type="Rhea" id="RHEA:21992"/>
        <dbReference type="Rhea" id="RHEA-COMP:9845"/>
        <dbReference type="Rhea" id="RHEA-COMP:11338"/>
        <dbReference type="ChEBI" id="CHEBI:15378"/>
        <dbReference type="ChEBI" id="CHEBI:29969"/>
        <dbReference type="ChEBI" id="CHEBI:57287"/>
        <dbReference type="ChEBI" id="CHEBI:57288"/>
        <dbReference type="ChEBI" id="CHEBI:61930"/>
        <dbReference type="EC" id="2.3.1.48"/>
    </reaction>
    <physiologicalReaction direction="left-to-right" evidence="9">
        <dbReference type="Rhea" id="RHEA:21993"/>
    </physiologicalReaction>
</comment>
<reference evidence="11 12" key="1">
    <citation type="journal article" date="2023" name="Plant Dis.">
        <title>First Report of Diplodia intermedia Causing Canker and Dieback Diseases on Apple Trees in Canada.</title>
        <authorList>
            <person name="Ellouze W."/>
            <person name="Ilyukhin E."/>
            <person name="Sulman M."/>
            <person name="Ali S."/>
        </authorList>
    </citation>
    <scope>NUCLEOTIDE SEQUENCE [LARGE SCALE GENOMIC DNA]</scope>
    <source>
        <strain evidence="11 12">M45-28</strain>
    </source>
</reference>
<dbReference type="PANTHER" id="PTHR31571">
    <property type="entry name" value="ALTERED INHERITANCE OF MITOCHONDRIA PROTEIN 6"/>
    <property type="match status" value="1"/>
</dbReference>
<evidence type="ECO:0000256" key="1">
    <source>
        <dbReference type="ARBA" id="ARBA00004123"/>
    </source>
</evidence>
<feature type="compositionally biased region" description="Polar residues" evidence="10">
    <location>
        <begin position="290"/>
        <end position="301"/>
    </location>
</feature>
<sequence>MADAPAASNASLSDLLAEALPQGANFTCYHISTPPTKCGPIFSAPPGARPERTYCESHFLNVSVTPDDEQQQRDQRESGEVLVFAIEVLIYTTSHLTTIFVSKADSTGYLSLLQLPRTSSSPIRLISTTFVSWLVRHRQRPASRLVVSLFARSQDQYLFPGSIENPDKHVADDTALVKWWCKVLDPVLRTYTAEVSGTPATETTAEKAQTTAQGHLIIPGFERNETLRFFPPSVRADPPEQKRWKHGHPLLDISRNPTAPPRCLIPHFPDDPKSRYMDELDDELPDGGNASVTSPSRGTGQWRSVRSLEQFWEMMSFRQECSSGRLVGFIWVVFTPADVDTTSEASDNADGAPLGPLSQSQQPITNSLAEMLAQPPTTPSRRDKKSPSTRSSSRTPRRRSSKLTGPVVPRLPRIKSSSSQTSNPDNATTTSASSTTGPSSSSIPESSLYYVWPQHSRGTLVLDEKDYKRATDLLLNHNFAERAIAVVSTRKWIEEVAVLGSRGGNADWGVAVVGRNASAIAIATTSTTTADGAQNGSGGGQMVNTLSTSMVRKKRKGGDEGVQQQPTPDVKAEVTAGVNVLSAGLLRKKPKTGDDASPATLQHAESPAATTADEPVNVLSGNMIRKKPKA</sequence>
<protein>
    <recommendedName>
        <fullName evidence="2">histone acetyltransferase</fullName>
        <ecNumber evidence="2">2.3.1.48</ecNumber>
    </recommendedName>
</protein>
<evidence type="ECO:0000256" key="5">
    <source>
        <dbReference type="ARBA" id="ARBA00022990"/>
    </source>
</evidence>
<comment type="caution">
    <text evidence="11">The sequence shown here is derived from an EMBL/GenBank/DDBJ whole genome shotgun (WGS) entry which is preliminary data.</text>
</comment>
<evidence type="ECO:0000256" key="4">
    <source>
        <dbReference type="ARBA" id="ARBA00022763"/>
    </source>
</evidence>
<dbReference type="EC" id="2.3.1.48" evidence="2"/>
<dbReference type="EMBL" id="JAKEKT020000023">
    <property type="protein sequence ID" value="KAL1644385.1"/>
    <property type="molecule type" value="Genomic_DNA"/>
</dbReference>
<dbReference type="PROSITE" id="PS51728">
    <property type="entry name" value="RTT109_HAT"/>
    <property type="match status" value="1"/>
</dbReference>
<feature type="region of interest" description="Disordered" evidence="10">
    <location>
        <begin position="373"/>
        <end position="445"/>
    </location>
</feature>
<dbReference type="Proteomes" id="UP001521184">
    <property type="component" value="Unassembled WGS sequence"/>
</dbReference>
<accession>A0ABR3TTY2</accession>
<dbReference type="InterPro" id="IPR013178">
    <property type="entry name" value="Histone_AcTrfase_Rtt109/CBP"/>
</dbReference>
<feature type="region of interest" description="Disordered" evidence="10">
    <location>
        <begin position="585"/>
        <end position="630"/>
    </location>
</feature>
<evidence type="ECO:0000256" key="9">
    <source>
        <dbReference type="ARBA" id="ARBA00048940"/>
    </source>
</evidence>